<evidence type="ECO:0000256" key="1">
    <source>
        <dbReference type="SAM" id="MobiDB-lite"/>
    </source>
</evidence>
<proteinExistence type="predicted"/>
<sequence>MPLALIATPDRSRCATAFPPPPTSPLPLPPPIPLSAPARALGAVPPLPYLDLQPPNAAGCLARICSESRIAPAASAAEVEVGAAETQAQTPPLPSNVIAHASIY</sequence>
<evidence type="ECO:0000313" key="3">
    <source>
        <dbReference type="Proteomes" id="UP000053268"/>
    </source>
</evidence>
<name>A0A194PRM1_PAPXU</name>
<organism evidence="2 3">
    <name type="scientific">Papilio xuthus</name>
    <name type="common">Asian swallowtail butterfly</name>
    <dbReference type="NCBI Taxonomy" id="66420"/>
    <lineage>
        <taxon>Eukaryota</taxon>
        <taxon>Metazoa</taxon>
        <taxon>Ecdysozoa</taxon>
        <taxon>Arthropoda</taxon>
        <taxon>Hexapoda</taxon>
        <taxon>Insecta</taxon>
        <taxon>Pterygota</taxon>
        <taxon>Neoptera</taxon>
        <taxon>Endopterygota</taxon>
        <taxon>Lepidoptera</taxon>
        <taxon>Glossata</taxon>
        <taxon>Ditrysia</taxon>
        <taxon>Papilionoidea</taxon>
        <taxon>Papilionidae</taxon>
        <taxon>Papilioninae</taxon>
        <taxon>Papilio</taxon>
    </lineage>
</organism>
<keyword evidence="3" id="KW-1185">Reference proteome</keyword>
<feature type="compositionally biased region" description="Pro residues" evidence="1">
    <location>
        <begin position="18"/>
        <end position="31"/>
    </location>
</feature>
<accession>A0A194PRM1</accession>
<dbReference type="Proteomes" id="UP000053268">
    <property type="component" value="Unassembled WGS sequence"/>
</dbReference>
<feature type="region of interest" description="Disordered" evidence="1">
    <location>
        <begin position="12"/>
        <end position="31"/>
    </location>
</feature>
<dbReference type="AlphaFoldDB" id="A0A194PRM1"/>
<reference evidence="2 3" key="1">
    <citation type="journal article" date="2015" name="Nat. Commun.">
        <title>Outbred genome sequencing and CRISPR/Cas9 gene editing in butterflies.</title>
        <authorList>
            <person name="Li X."/>
            <person name="Fan D."/>
            <person name="Zhang W."/>
            <person name="Liu G."/>
            <person name="Zhang L."/>
            <person name="Zhao L."/>
            <person name="Fang X."/>
            <person name="Chen L."/>
            <person name="Dong Y."/>
            <person name="Chen Y."/>
            <person name="Ding Y."/>
            <person name="Zhao R."/>
            <person name="Feng M."/>
            <person name="Zhu Y."/>
            <person name="Feng Y."/>
            <person name="Jiang X."/>
            <person name="Zhu D."/>
            <person name="Xiang H."/>
            <person name="Feng X."/>
            <person name="Li S."/>
            <person name="Wang J."/>
            <person name="Zhang G."/>
            <person name="Kronforst M.R."/>
            <person name="Wang W."/>
        </authorList>
    </citation>
    <scope>NUCLEOTIDE SEQUENCE [LARGE SCALE GENOMIC DNA]</scope>
    <source>
        <strain evidence="2">Ya'a_city_454_Px</strain>
        <tissue evidence="2">Whole body</tissue>
    </source>
</reference>
<evidence type="ECO:0000313" key="2">
    <source>
        <dbReference type="EMBL" id="KPI96096.1"/>
    </source>
</evidence>
<dbReference type="EMBL" id="KQ459594">
    <property type="protein sequence ID" value="KPI96096.1"/>
    <property type="molecule type" value="Genomic_DNA"/>
</dbReference>
<protein>
    <submittedName>
        <fullName evidence="2">Uncharacterized protein</fullName>
    </submittedName>
</protein>
<gene>
    <name evidence="2" type="ORF">RR46_06830</name>
</gene>